<evidence type="ECO:0000313" key="2">
    <source>
        <dbReference type="EMBL" id="OMJ28867.1"/>
    </source>
</evidence>
<dbReference type="EMBL" id="LSSM01000452">
    <property type="protein sequence ID" value="OMJ28867.1"/>
    <property type="molecule type" value="Genomic_DNA"/>
</dbReference>
<gene>
    <name evidence="2" type="ORF">AYI69_g1646</name>
</gene>
<sequence>MESKNKDKVENISRIKSRSEHHNTHNESSNSKKNESNLVFQDTRYKPENNTLILSTSKKNQENYIKLLSYPVGVPPYSTGLESLAFQTL</sequence>
<dbReference type="Proteomes" id="UP000187429">
    <property type="component" value="Unassembled WGS sequence"/>
</dbReference>
<dbReference type="AlphaFoldDB" id="A0A1R1YPM5"/>
<evidence type="ECO:0000256" key="1">
    <source>
        <dbReference type="SAM" id="MobiDB-lite"/>
    </source>
</evidence>
<feature type="region of interest" description="Disordered" evidence="1">
    <location>
        <begin position="1"/>
        <end position="39"/>
    </location>
</feature>
<proteinExistence type="predicted"/>
<keyword evidence="3" id="KW-1185">Reference proteome</keyword>
<comment type="caution">
    <text evidence="2">The sequence shown here is derived from an EMBL/GenBank/DDBJ whole genome shotgun (WGS) entry which is preliminary data.</text>
</comment>
<reference evidence="3" key="1">
    <citation type="submission" date="2017-01" db="EMBL/GenBank/DDBJ databases">
        <authorList>
            <person name="Wang Y."/>
            <person name="White M."/>
            <person name="Kvist S."/>
            <person name="Moncalvo J.-M."/>
        </authorList>
    </citation>
    <scope>NUCLEOTIDE SEQUENCE [LARGE SCALE GENOMIC DNA]</scope>
    <source>
        <strain evidence="3">ID-206-W2</strain>
    </source>
</reference>
<feature type="compositionally biased region" description="Basic and acidic residues" evidence="1">
    <location>
        <begin position="1"/>
        <end position="35"/>
    </location>
</feature>
<evidence type="ECO:0000313" key="3">
    <source>
        <dbReference type="Proteomes" id="UP000187429"/>
    </source>
</evidence>
<accession>A0A1R1YPM5</accession>
<name>A0A1R1YPM5_9FUNG</name>
<protein>
    <submittedName>
        <fullName evidence="2">Uncharacterized protein</fullName>
    </submittedName>
</protein>
<dbReference type="OrthoDB" id="10433653at2759"/>
<organism evidence="2 3">
    <name type="scientific">Smittium culicis</name>
    <dbReference type="NCBI Taxonomy" id="133412"/>
    <lineage>
        <taxon>Eukaryota</taxon>
        <taxon>Fungi</taxon>
        <taxon>Fungi incertae sedis</taxon>
        <taxon>Zoopagomycota</taxon>
        <taxon>Kickxellomycotina</taxon>
        <taxon>Harpellomycetes</taxon>
        <taxon>Harpellales</taxon>
        <taxon>Legeriomycetaceae</taxon>
        <taxon>Smittium</taxon>
    </lineage>
</organism>